<evidence type="ECO:0000256" key="4">
    <source>
        <dbReference type="ARBA" id="ARBA00022692"/>
    </source>
</evidence>
<dbReference type="SUPFAM" id="SSF90123">
    <property type="entry name" value="ABC transporter transmembrane region"/>
    <property type="match status" value="1"/>
</dbReference>
<keyword evidence="15" id="KW-1185">Reference proteome</keyword>
<dbReference type="InterPro" id="IPR036640">
    <property type="entry name" value="ABC1_TM_sf"/>
</dbReference>
<evidence type="ECO:0000256" key="7">
    <source>
        <dbReference type="ARBA" id="ARBA00022967"/>
    </source>
</evidence>
<keyword evidence="9" id="KW-0445">Lipid transport</keyword>
<name>A0A4R2NAP4_9PAST</name>
<dbReference type="PROSITE" id="PS50893">
    <property type="entry name" value="ABC_TRANSPORTER_2"/>
    <property type="match status" value="1"/>
</dbReference>
<dbReference type="SUPFAM" id="SSF52540">
    <property type="entry name" value="P-loop containing nucleoside triphosphate hydrolases"/>
    <property type="match status" value="1"/>
</dbReference>
<keyword evidence="7" id="KW-1278">Translocase</keyword>
<protein>
    <submittedName>
        <fullName evidence="14">Subfamily B ATP-binding cassette protein MsbA</fullName>
    </submittedName>
</protein>
<dbReference type="AlphaFoldDB" id="A0A4R2NAP4"/>
<accession>A0A4R2NAP4</accession>
<evidence type="ECO:0000259" key="13">
    <source>
        <dbReference type="PROSITE" id="PS50929"/>
    </source>
</evidence>
<keyword evidence="10 11" id="KW-0472">Membrane</keyword>
<feature type="transmembrane region" description="Helical" evidence="11">
    <location>
        <begin position="155"/>
        <end position="172"/>
    </location>
</feature>
<dbReference type="GO" id="GO:0005886">
    <property type="term" value="C:plasma membrane"/>
    <property type="evidence" value="ECO:0007669"/>
    <property type="project" value="UniProtKB-SubCell"/>
</dbReference>
<dbReference type="Gene3D" id="1.20.1560.10">
    <property type="entry name" value="ABC transporter type 1, transmembrane domain"/>
    <property type="match status" value="1"/>
</dbReference>
<keyword evidence="4 11" id="KW-0812">Transmembrane</keyword>
<dbReference type="InterPro" id="IPR017871">
    <property type="entry name" value="ABC_transporter-like_CS"/>
</dbReference>
<dbReference type="InterPro" id="IPR039421">
    <property type="entry name" value="Type_1_exporter"/>
</dbReference>
<evidence type="ECO:0000259" key="12">
    <source>
        <dbReference type="PROSITE" id="PS50893"/>
    </source>
</evidence>
<keyword evidence="3" id="KW-1003">Cell membrane</keyword>
<dbReference type="InterPro" id="IPR011527">
    <property type="entry name" value="ABC1_TM_dom"/>
</dbReference>
<organism evidence="14 15">
    <name type="scientific">Nicoletella semolina</name>
    <dbReference type="NCBI Taxonomy" id="271160"/>
    <lineage>
        <taxon>Bacteria</taxon>
        <taxon>Pseudomonadati</taxon>
        <taxon>Pseudomonadota</taxon>
        <taxon>Gammaproteobacteria</taxon>
        <taxon>Pasteurellales</taxon>
        <taxon>Pasteurellaceae</taxon>
        <taxon>Nicoletella</taxon>
    </lineage>
</organism>
<keyword evidence="5" id="KW-0547">Nucleotide-binding</keyword>
<feature type="transmembrane region" description="Helical" evidence="11">
    <location>
        <begin position="76"/>
        <end position="101"/>
    </location>
</feature>
<evidence type="ECO:0000256" key="9">
    <source>
        <dbReference type="ARBA" id="ARBA00023055"/>
    </source>
</evidence>
<evidence type="ECO:0000256" key="11">
    <source>
        <dbReference type="SAM" id="Phobius"/>
    </source>
</evidence>
<dbReference type="GO" id="GO:0016887">
    <property type="term" value="F:ATP hydrolysis activity"/>
    <property type="evidence" value="ECO:0007669"/>
    <property type="project" value="InterPro"/>
</dbReference>
<dbReference type="GO" id="GO:0005524">
    <property type="term" value="F:ATP binding"/>
    <property type="evidence" value="ECO:0007669"/>
    <property type="project" value="UniProtKB-KW"/>
</dbReference>
<dbReference type="Pfam" id="PF00664">
    <property type="entry name" value="ABC_membrane"/>
    <property type="match status" value="1"/>
</dbReference>
<dbReference type="SMART" id="SM00382">
    <property type="entry name" value="AAA"/>
    <property type="match status" value="1"/>
</dbReference>
<dbReference type="Proteomes" id="UP000295537">
    <property type="component" value="Unassembled WGS sequence"/>
</dbReference>
<dbReference type="InterPro" id="IPR003439">
    <property type="entry name" value="ABC_transporter-like_ATP-bd"/>
</dbReference>
<feature type="domain" description="ABC transmembrane type-1" evidence="13">
    <location>
        <begin position="36"/>
        <end position="320"/>
    </location>
</feature>
<evidence type="ECO:0000256" key="6">
    <source>
        <dbReference type="ARBA" id="ARBA00022840"/>
    </source>
</evidence>
<evidence type="ECO:0000256" key="5">
    <source>
        <dbReference type="ARBA" id="ARBA00022741"/>
    </source>
</evidence>
<evidence type="ECO:0000313" key="14">
    <source>
        <dbReference type="EMBL" id="TCP18199.1"/>
    </source>
</evidence>
<keyword evidence="8 11" id="KW-1133">Transmembrane helix</keyword>
<evidence type="ECO:0000256" key="10">
    <source>
        <dbReference type="ARBA" id="ARBA00023136"/>
    </source>
</evidence>
<keyword evidence="2" id="KW-0813">Transport</keyword>
<gene>
    <name evidence="14" type="ORF">EV693_103167</name>
</gene>
<feature type="domain" description="ABC transporter" evidence="12">
    <location>
        <begin position="352"/>
        <end position="588"/>
    </location>
</feature>
<dbReference type="InterPro" id="IPR011917">
    <property type="entry name" value="ABC_transpr_lipidA"/>
</dbReference>
<dbReference type="PROSITE" id="PS00211">
    <property type="entry name" value="ABC_TRANSPORTER_1"/>
    <property type="match status" value="1"/>
</dbReference>
<dbReference type="PANTHER" id="PTHR43394:SF1">
    <property type="entry name" value="ATP-BINDING CASSETTE SUB-FAMILY B MEMBER 10, MITOCHONDRIAL"/>
    <property type="match status" value="1"/>
</dbReference>
<dbReference type="GO" id="GO:0015421">
    <property type="term" value="F:ABC-type oligopeptide transporter activity"/>
    <property type="evidence" value="ECO:0007669"/>
    <property type="project" value="TreeGrafter"/>
</dbReference>
<keyword evidence="6 14" id="KW-0067">ATP-binding</keyword>
<feature type="transmembrane region" description="Helical" evidence="11">
    <location>
        <begin position="178"/>
        <end position="195"/>
    </location>
</feature>
<reference evidence="14 15" key="1">
    <citation type="submission" date="2019-03" db="EMBL/GenBank/DDBJ databases">
        <title>Genomic Encyclopedia of Type Strains, Phase IV (KMG-IV): sequencing the most valuable type-strain genomes for metagenomic binning, comparative biology and taxonomic classification.</title>
        <authorList>
            <person name="Goeker M."/>
        </authorList>
    </citation>
    <scope>NUCLEOTIDE SEQUENCE [LARGE SCALE GENOMIC DNA]</scope>
    <source>
        <strain evidence="14 15">DSM 16380</strain>
    </source>
</reference>
<feature type="transmembrane region" description="Helical" evidence="11">
    <location>
        <begin position="33"/>
        <end position="56"/>
    </location>
</feature>
<dbReference type="InterPro" id="IPR003593">
    <property type="entry name" value="AAA+_ATPase"/>
</dbReference>
<dbReference type="Gene3D" id="3.40.50.300">
    <property type="entry name" value="P-loop containing nucleotide triphosphate hydrolases"/>
    <property type="match status" value="1"/>
</dbReference>
<dbReference type="FunFam" id="3.40.50.300:FF:000140">
    <property type="entry name" value="Lipid A export ATP-binding/permease protein MsbA"/>
    <property type="match status" value="1"/>
</dbReference>
<dbReference type="InterPro" id="IPR027417">
    <property type="entry name" value="P-loop_NTPase"/>
</dbReference>
<comment type="caution">
    <text evidence="14">The sequence shown here is derived from an EMBL/GenBank/DDBJ whole genome shotgun (WGS) entry which is preliminary data.</text>
</comment>
<evidence type="ECO:0000313" key="15">
    <source>
        <dbReference type="Proteomes" id="UP000295537"/>
    </source>
</evidence>
<comment type="subcellular location">
    <subcellularLocation>
        <location evidence="1">Cell membrane</location>
        <topology evidence="1">Multi-pass membrane protein</topology>
    </subcellularLocation>
</comment>
<dbReference type="NCBIfam" id="TIGR02203">
    <property type="entry name" value="MsbA_lipidA"/>
    <property type="match status" value="1"/>
</dbReference>
<dbReference type="GO" id="GO:0034040">
    <property type="term" value="F:ATPase-coupled lipid transmembrane transporter activity"/>
    <property type="evidence" value="ECO:0007669"/>
    <property type="project" value="InterPro"/>
</dbReference>
<dbReference type="EMBL" id="SLXJ01000003">
    <property type="protein sequence ID" value="TCP18199.1"/>
    <property type="molecule type" value="Genomic_DNA"/>
</dbReference>
<feature type="transmembrane region" description="Helical" evidence="11">
    <location>
        <begin position="254"/>
        <end position="278"/>
    </location>
</feature>
<dbReference type="PROSITE" id="PS50929">
    <property type="entry name" value="ABC_TM1F"/>
    <property type="match status" value="1"/>
</dbReference>
<dbReference type="Pfam" id="PF00005">
    <property type="entry name" value="ABC_tran"/>
    <property type="match status" value="1"/>
</dbReference>
<dbReference type="NCBIfam" id="NF008381">
    <property type="entry name" value="PRK11176.1"/>
    <property type="match status" value="1"/>
</dbReference>
<dbReference type="CDD" id="cd18552">
    <property type="entry name" value="ABC_6TM_MsbA_like"/>
    <property type="match status" value="1"/>
</dbReference>
<dbReference type="PANTHER" id="PTHR43394">
    <property type="entry name" value="ATP-DEPENDENT PERMEASE MDL1, MITOCHONDRIAL"/>
    <property type="match status" value="1"/>
</dbReference>
<evidence type="ECO:0000256" key="1">
    <source>
        <dbReference type="ARBA" id="ARBA00004651"/>
    </source>
</evidence>
<evidence type="ECO:0000256" key="8">
    <source>
        <dbReference type="ARBA" id="ARBA00022989"/>
    </source>
</evidence>
<proteinExistence type="predicted"/>
<evidence type="ECO:0000256" key="2">
    <source>
        <dbReference type="ARBA" id="ARBA00022448"/>
    </source>
</evidence>
<evidence type="ECO:0000256" key="3">
    <source>
        <dbReference type="ARBA" id="ARBA00022475"/>
    </source>
</evidence>
<sequence length="594" mass="65793">MSKQIFSIEKMTVDQSTWQTFKRLWPMISTFKLGIIVAMVAMIFNAAADAYLITMLKPLIDEGFGPHSDRQFLKTMAFIVVGLIFLRGLTSFTSSYCLSWVSGKVVMTMRQRVFKHLMFMPVTFFDQNASGKLLSRITYDSEQIAASSASALQSVVREGVYILFLVTTMFYYSWRLSLVLFIIGPVIAILIRLVSKRFRNLSRNMQESMGNMTESAEQMLRGHKVILSFGGQQVEEARFNHTSNDMRRKGMKMVAAEAIANPIIQVIASLALAVILFVAGSPEIIGNSLTAGEFAAVIGALMGILRPLKTLTNVNAQFQRGMAACQTLFTLFDLPSEKDNGTFQTERAVGDLRFENVNFTYSGKEQPTLKNISFELPAGKTIALVGRSGSGKSTIASLITRFYDVDNGTIYLDGRNIQDYRLNNLREQCAIVSQQVHLFNDTIANNIAYAATEKYSREQIEAAAQAAYAMEFIAKMPLGLDTVIGENGVNLSGGQRQRLAIARALLRNSPVLVLDEATSALDTESEKAIQLALDELQKDRTVIVIAHRLSTIEKADEILVIEQGQIIEQGSHADLLTKGGAYKQLHSLQFGEAK</sequence>